<comment type="caution">
    <text evidence="6">The sequence shown here is derived from an EMBL/GenBank/DDBJ whole genome shotgun (WGS) entry which is preliminary data.</text>
</comment>
<gene>
    <name evidence="6" type="ORF">JZ751_029855</name>
</gene>
<evidence type="ECO:0000313" key="6">
    <source>
        <dbReference type="EMBL" id="KAG9337087.1"/>
    </source>
</evidence>
<dbReference type="GO" id="GO:0008270">
    <property type="term" value="F:zinc ion binding"/>
    <property type="evidence" value="ECO:0007669"/>
    <property type="project" value="UniProtKB-KW"/>
</dbReference>
<protein>
    <recommendedName>
        <fullName evidence="5">B30.2/SPRY domain-containing protein</fullName>
    </recommendedName>
</protein>
<reference evidence="6" key="1">
    <citation type="thesis" date="2021" institute="BYU ScholarsArchive" country="Provo, UT, USA">
        <title>Applications of and Algorithms for Genome Assembly and Genomic Analyses with an Emphasis on Marine Teleosts.</title>
        <authorList>
            <person name="Pickett B.D."/>
        </authorList>
    </citation>
    <scope>NUCLEOTIDE SEQUENCE</scope>
    <source>
        <strain evidence="6">HI-2016</strain>
    </source>
</reference>
<evidence type="ECO:0000256" key="3">
    <source>
        <dbReference type="ARBA" id="ARBA00022833"/>
    </source>
</evidence>
<accession>A0A8T2NL06</accession>
<keyword evidence="7" id="KW-1185">Reference proteome</keyword>
<keyword evidence="2" id="KW-0863">Zinc-finger</keyword>
<dbReference type="InterPro" id="IPR001870">
    <property type="entry name" value="B30.2/SPRY"/>
</dbReference>
<dbReference type="GO" id="GO:0005737">
    <property type="term" value="C:cytoplasm"/>
    <property type="evidence" value="ECO:0007669"/>
    <property type="project" value="TreeGrafter"/>
</dbReference>
<name>A0A8T2NL06_9TELE</name>
<dbReference type="GO" id="GO:0004842">
    <property type="term" value="F:ubiquitin-protein transferase activity"/>
    <property type="evidence" value="ECO:0007669"/>
    <property type="project" value="InterPro"/>
</dbReference>
<proteinExistence type="predicted"/>
<feature type="compositionally biased region" description="Basic and acidic residues" evidence="4">
    <location>
        <begin position="127"/>
        <end position="136"/>
    </location>
</feature>
<evidence type="ECO:0000256" key="4">
    <source>
        <dbReference type="SAM" id="MobiDB-lite"/>
    </source>
</evidence>
<dbReference type="PANTHER" id="PTHR13363:SF5">
    <property type="entry name" value="E3 UBIQUITIN-PROTEIN LIGASE RNF123"/>
    <property type="match status" value="1"/>
</dbReference>
<dbReference type="PROSITE" id="PS50188">
    <property type="entry name" value="B302_SPRY"/>
    <property type="match status" value="1"/>
</dbReference>
<evidence type="ECO:0000256" key="2">
    <source>
        <dbReference type="ARBA" id="ARBA00022771"/>
    </source>
</evidence>
<dbReference type="InterPro" id="IPR003877">
    <property type="entry name" value="SPRY_dom"/>
</dbReference>
<evidence type="ECO:0000256" key="1">
    <source>
        <dbReference type="ARBA" id="ARBA00022723"/>
    </source>
</evidence>
<organism evidence="6 7">
    <name type="scientific">Albula glossodonta</name>
    <name type="common">roundjaw bonefish</name>
    <dbReference type="NCBI Taxonomy" id="121402"/>
    <lineage>
        <taxon>Eukaryota</taxon>
        <taxon>Metazoa</taxon>
        <taxon>Chordata</taxon>
        <taxon>Craniata</taxon>
        <taxon>Vertebrata</taxon>
        <taxon>Euteleostomi</taxon>
        <taxon>Actinopterygii</taxon>
        <taxon>Neopterygii</taxon>
        <taxon>Teleostei</taxon>
        <taxon>Albuliformes</taxon>
        <taxon>Albulidae</taxon>
        <taxon>Albula</taxon>
    </lineage>
</organism>
<dbReference type="Gene3D" id="2.60.120.920">
    <property type="match status" value="1"/>
</dbReference>
<dbReference type="InterPro" id="IPR013320">
    <property type="entry name" value="ConA-like_dom_sf"/>
</dbReference>
<evidence type="ECO:0000259" key="5">
    <source>
        <dbReference type="PROSITE" id="PS50188"/>
    </source>
</evidence>
<dbReference type="InterPro" id="IPR045129">
    <property type="entry name" value="RNF123/RKP/RSPRY1"/>
</dbReference>
<dbReference type="Pfam" id="PF00622">
    <property type="entry name" value="SPRY"/>
    <property type="match status" value="1"/>
</dbReference>
<dbReference type="PANTHER" id="PTHR13363">
    <property type="entry name" value="RING FINGER AND SRY DOMAIN-CONTAINING"/>
    <property type="match status" value="1"/>
</dbReference>
<feature type="domain" description="B30.2/SPRY" evidence="5">
    <location>
        <begin position="1"/>
        <end position="95"/>
    </location>
</feature>
<sequence length="812" mass="91169">MPPESRSGKEQLLNYICDSAAVREPRTARLQSWAAGDIVSCLIDLDEGTITFCLNGQSLGTAFSNIKMGPGVAYFPAISLSFKESVAFNFGSRPLRYPLEAAVPSLLPTHRQRRRRPPKPPPFTLNGDRRDARAGHDGIAGVERPTGGAHAHKRRAVAGSSGAKRLRRCLCVFTGYMPLQNPPTADLYKANRLLGYIKTVLSTTIDTQEGKLVQKDSSGWQLHGEPTVLVTLAHIFNHFAPLMCKVYLVEDVLMNFLLSILEGGGSVEEHPLIQQLLDLFWLLMEVREPPNIPMAFRSSILLHEHEVNECLKQLMMSLLRAYRFSPIIPDLGFQKQPSTRLPLIRSLPMPNQSYPARAGDTALWDVVYQKVDWRVQRGKLKGQLCALRSCTPERERVRFGSLGGGCKMVEDATSLMTWGNALSEDLAVHTSAHLRSFIRVFCPLQTAAAVEKGSRRADITDGTRCTESRPAQILVPIPVRISVLLLCCLAAGNIEMNGAPERLPHLCSRIRASYLSFVIHLHSVACAVLDMVTFDVLRSVVFFYIKTPLRVKEAGLEELIPTTWWPTRFDKEGRDEKEPKEETAEERLRRRAYERGCQRLKKRIEVSQRRGSVLMRALTRLCHICLSAVVEELQVQILRLMLNNKDKGTGEASRYIFLNKFRKFLQENASNRGVREHHSRSLMGNSLEQRCHPRVLENPTVLCPPEYMVCFLHRLITAIRGYWDEGKRKSPGCISSEEAYVPPQLFYNGKVDYFDLQRLGGLLSHLKKTLKAVQALEGSRRSAELPVVISPRVNIKKGADADGASDLQPIVD</sequence>
<evidence type="ECO:0000313" key="7">
    <source>
        <dbReference type="Proteomes" id="UP000824540"/>
    </source>
</evidence>
<dbReference type="OrthoDB" id="258495at2759"/>
<dbReference type="EMBL" id="JAFBMS010000096">
    <property type="protein sequence ID" value="KAG9337087.1"/>
    <property type="molecule type" value="Genomic_DNA"/>
</dbReference>
<dbReference type="AlphaFoldDB" id="A0A8T2NL06"/>
<keyword evidence="3" id="KW-0862">Zinc</keyword>
<dbReference type="Proteomes" id="UP000824540">
    <property type="component" value="Unassembled WGS sequence"/>
</dbReference>
<dbReference type="GO" id="GO:0051603">
    <property type="term" value="P:proteolysis involved in protein catabolic process"/>
    <property type="evidence" value="ECO:0007669"/>
    <property type="project" value="TreeGrafter"/>
</dbReference>
<keyword evidence="1" id="KW-0479">Metal-binding</keyword>
<dbReference type="SUPFAM" id="SSF49899">
    <property type="entry name" value="Concanavalin A-like lectins/glucanases"/>
    <property type="match status" value="1"/>
</dbReference>
<feature type="region of interest" description="Disordered" evidence="4">
    <location>
        <begin position="107"/>
        <end position="159"/>
    </location>
</feature>
<dbReference type="InterPro" id="IPR043136">
    <property type="entry name" value="B30.2/SPRY_sf"/>
</dbReference>